<dbReference type="GO" id="GO:0006355">
    <property type="term" value="P:regulation of DNA-templated transcription"/>
    <property type="evidence" value="ECO:0007669"/>
    <property type="project" value="InterPro"/>
</dbReference>
<accession>A0A624AZQ9</accession>
<dbReference type="Gene3D" id="1.10.10.1550">
    <property type="entry name" value="ROS/MUCR transcriptional regulator protein"/>
    <property type="match status" value="1"/>
</dbReference>
<dbReference type="GO" id="GO:0003677">
    <property type="term" value="F:DNA binding"/>
    <property type="evidence" value="ECO:0007669"/>
    <property type="project" value="InterPro"/>
</dbReference>
<name>A0A624AZQ9_SALMO</name>
<sequence>MYKKERNTPFETREEVLAYHHREKIPCLECGKLLIFLPRHIWFVHGLRTNEYREKWNIPKHIALAGISYLEKRSQYMKERIEKGKLDPIEQIAMMRAKRAQLTLDPEWRNRPVSELKKQYARRYIFMNKIWKKSPVVKKVSTELKAEAIRRMKNRKFTGEKVKDISVDLNISTSRLYHWVKM</sequence>
<dbReference type="AlphaFoldDB" id="A0A624AZQ9"/>
<organism evidence="2">
    <name type="scientific">Salmonella montevideo</name>
    <dbReference type="NCBI Taxonomy" id="115981"/>
    <lineage>
        <taxon>Bacteria</taxon>
        <taxon>Pseudomonadati</taxon>
        <taxon>Pseudomonadota</taxon>
        <taxon>Gammaproteobacteria</taxon>
        <taxon>Enterobacterales</taxon>
        <taxon>Enterobacteriaceae</taxon>
        <taxon>Salmonella</taxon>
    </lineage>
</organism>
<evidence type="ECO:0000313" key="2">
    <source>
        <dbReference type="EMBL" id="ECZ5259617.1"/>
    </source>
</evidence>
<comment type="caution">
    <text evidence="2">The sequence shown here is derived from an EMBL/GenBank/DDBJ whole genome shotgun (WGS) entry which is preliminary data.</text>
</comment>
<gene>
    <name evidence="2" type="ORF">AHQ27_01545</name>
</gene>
<dbReference type="Pfam" id="PF05443">
    <property type="entry name" value="ROS_MUCR"/>
    <property type="match status" value="1"/>
</dbReference>
<proteinExistence type="inferred from homology"/>
<dbReference type="InterPro" id="IPR008807">
    <property type="entry name" value="ROS_MUCR"/>
</dbReference>
<dbReference type="EMBL" id="AALGYR010000001">
    <property type="protein sequence ID" value="ECZ5259617.1"/>
    <property type="molecule type" value="Genomic_DNA"/>
</dbReference>
<dbReference type="InterPro" id="IPR041920">
    <property type="entry name" value="ROS/MUCR_sf"/>
</dbReference>
<protein>
    <submittedName>
        <fullName evidence="2">Transcriptional regulator</fullName>
    </submittedName>
</protein>
<evidence type="ECO:0000256" key="1">
    <source>
        <dbReference type="ARBA" id="ARBA00007031"/>
    </source>
</evidence>
<comment type="similarity">
    <text evidence="1">Belongs to the ros/MucR family.</text>
</comment>
<dbReference type="GO" id="GO:0008270">
    <property type="term" value="F:zinc ion binding"/>
    <property type="evidence" value="ECO:0007669"/>
    <property type="project" value="InterPro"/>
</dbReference>
<reference evidence="2" key="1">
    <citation type="submission" date="2018-07" db="EMBL/GenBank/DDBJ databases">
        <authorList>
            <consortium name="GenomeTrakr network: Whole genome sequencing for foodborne pathogen traceback"/>
        </authorList>
    </citation>
    <scope>NUCLEOTIDE SEQUENCE</scope>
    <source>
        <strain evidence="2">FDA00000044</strain>
    </source>
</reference>